<evidence type="ECO:0000256" key="2">
    <source>
        <dbReference type="ARBA" id="ARBA00022598"/>
    </source>
</evidence>
<dbReference type="AlphaFoldDB" id="A0A846XZ99"/>
<proteinExistence type="inferred from homology"/>
<accession>A0A846XZ99</accession>
<comment type="caution">
    <text evidence="5">The sequence shown here is derived from an EMBL/GenBank/DDBJ whole genome shotgun (WGS) entry which is preliminary data.</text>
</comment>
<comment type="similarity">
    <text evidence="1">Belongs to the ATP-dependent AMP-binding enzyme family.</text>
</comment>
<dbReference type="Gene3D" id="3.30.300.30">
    <property type="match status" value="1"/>
</dbReference>
<evidence type="ECO:0000259" key="3">
    <source>
        <dbReference type="Pfam" id="PF00501"/>
    </source>
</evidence>
<organism evidence="5 6">
    <name type="scientific">Nocardia vermiculata</name>
    <dbReference type="NCBI Taxonomy" id="257274"/>
    <lineage>
        <taxon>Bacteria</taxon>
        <taxon>Bacillati</taxon>
        <taxon>Actinomycetota</taxon>
        <taxon>Actinomycetes</taxon>
        <taxon>Mycobacteriales</taxon>
        <taxon>Nocardiaceae</taxon>
        <taxon>Nocardia</taxon>
    </lineage>
</organism>
<dbReference type="Pfam" id="PF00501">
    <property type="entry name" value="AMP-binding"/>
    <property type="match status" value="1"/>
</dbReference>
<sequence>MWTNPEDRTSQVNEIQRGRPETFPEAMAALAESFADTEAVVAPEGRLTFAELNSRCKDFAGSLAAAGLRPGDRVGVLLPNGLRWLVAVLGAQRAGLTAVPINTWYRSNELAHLIASADLRLIVTEDLVFGKDIPAELAAAGYPGTYTSATRGEQYLGALLWPAAEPFPPAAQRGPCPPQTCGPSDPAMILYTSGSTALPKPVPLEHGKLLRNGRAMGDRMHVVPGDRLWFAMPLFFGYGACNALPVALAHGITLCIQEKVEGDAALEFIEAERCTVFYGLATAVRALLAAPSFGRRDISSLRTGPVGFNAEDKRLAIEGLDITEACSAYGLTESYGFVTMSDAHDDLTIKLNTQGICLPTQEIRITDSTGAPCPPGSVGEIEIRGCVIPGYLGGTEINAGTRTADDWFRTGDLGVLDADGRLSFGGRWKEMLKIKGINVAPLEVEEIISGHSSVDQTYVFGLETPEGDQEMACVVVPAVAVGDHEALARTLTEYIRARAASYKVPGRFVVMESAAVPQTATGKVSKLKLRDMLTEGVR</sequence>
<evidence type="ECO:0000313" key="6">
    <source>
        <dbReference type="Proteomes" id="UP000565711"/>
    </source>
</evidence>
<dbReference type="PANTHER" id="PTHR43201:SF5">
    <property type="entry name" value="MEDIUM-CHAIN ACYL-COA LIGASE ACSF2, MITOCHONDRIAL"/>
    <property type="match status" value="1"/>
</dbReference>
<dbReference type="SUPFAM" id="SSF56801">
    <property type="entry name" value="Acetyl-CoA synthetase-like"/>
    <property type="match status" value="1"/>
</dbReference>
<dbReference type="PANTHER" id="PTHR43201">
    <property type="entry name" value="ACYL-COA SYNTHETASE"/>
    <property type="match status" value="1"/>
</dbReference>
<reference evidence="5 6" key="1">
    <citation type="submission" date="2020-04" db="EMBL/GenBank/DDBJ databases">
        <title>MicrobeNet Type strains.</title>
        <authorList>
            <person name="Nicholson A.C."/>
        </authorList>
    </citation>
    <scope>NUCLEOTIDE SEQUENCE [LARGE SCALE GENOMIC DNA]</scope>
    <source>
        <strain evidence="5 6">JCM 12354</strain>
    </source>
</reference>
<dbReference type="InterPro" id="IPR025110">
    <property type="entry name" value="AMP-bd_C"/>
</dbReference>
<dbReference type="GO" id="GO:0031956">
    <property type="term" value="F:medium-chain fatty acid-CoA ligase activity"/>
    <property type="evidence" value="ECO:0007669"/>
    <property type="project" value="TreeGrafter"/>
</dbReference>
<keyword evidence="2 5" id="KW-0436">Ligase</keyword>
<evidence type="ECO:0000256" key="1">
    <source>
        <dbReference type="ARBA" id="ARBA00006432"/>
    </source>
</evidence>
<dbReference type="InterPro" id="IPR042099">
    <property type="entry name" value="ANL_N_sf"/>
</dbReference>
<keyword evidence="6" id="KW-1185">Reference proteome</keyword>
<dbReference type="Proteomes" id="UP000565711">
    <property type="component" value="Unassembled WGS sequence"/>
</dbReference>
<feature type="domain" description="AMP-binding enzyme C-terminal" evidence="4">
    <location>
        <begin position="443"/>
        <end position="523"/>
    </location>
</feature>
<dbReference type="Pfam" id="PF13193">
    <property type="entry name" value="AMP-binding_C"/>
    <property type="match status" value="1"/>
</dbReference>
<gene>
    <name evidence="5" type="ORF">HGA08_17095</name>
</gene>
<dbReference type="GO" id="GO:0006631">
    <property type="term" value="P:fatty acid metabolic process"/>
    <property type="evidence" value="ECO:0007669"/>
    <property type="project" value="TreeGrafter"/>
</dbReference>
<feature type="domain" description="AMP-dependent synthetase/ligase" evidence="3">
    <location>
        <begin position="31"/>
        <end position="392"/>
    </location>
</feature>
<protein>
    <submittedName>
        <fullName evidence="5">Acyl--CoA ligase</fullName>
    </submittedName>
</protein>
<dbReference type="EMBL" id="JAAXOP010000009">
    <property type="protein sequence ID" value="NKY51937.1"/>
    <property type="molecule type" value="Genomic_DNA"/>
</dbReference>
<dbReference type="Gene3D" id="3.40.50.12780">
    <property type="entry name" value="N-terminal domain of ligase-like"/>
    <property type="match status" value="1"/>
</dbReference>
<evidence type="ECO:0000259" key="4">
    <source>
        <dbReference type="Pfam" id="PF13193"/>
    </source>
</evidence>
<dbReference type="InterPro" id="IPR000873">
    <property type="entry name" value="AMP-dep_synth/lig_dom"/>
</dbReference>
<dbReference type="InterPro" id="IPR045851">
    <property type="entry name" value="AMP-bd_C_sf"/>
</dbReference>
<name>A0A846XZ99_9NOCA</name>
<evidence type="ECO:0000313" key="5">
    <source>
        <dbReference type="EMBL" id="NKY51937.1"/>
    </source>
</evidence>